<protein>
    <submittedName>
        <fullName evidence="2">Uncharacterized protein</fullName>
    </submittedName>
</protein>
<name>A0A6H5HXY4_9HYME</name>
<dbReference type="Proteomes" id="UP000479190">
    <property type="component" value="Unassembled WGS sequence"/>
</dbReference>
<accession>A0A6H5HXY4</accession>
<evidence type="ECO:0000313" key="2">
    <source>
        <dbReference type="EMBL" id="CAB0030100.1"/>
    </source>
</evidence>
<keyword evidence="3" id="KW-1185">Reference proteome</keyword>
<feature type="compositionally biased region" description="Basic and acidic residues" evidence="1">
    <location>
        <begin position="189"/>
        <end position="199"/>
    </location>
</feature>
<evidence type="ECO:0000256" key="1">
    <source>
        <dbReference type="SAM" id="MobiDB-lite"/>
    </source>
</evidence>
<proteinExistence type="predicted"/>
<feature type="compositionally biased region" description="Basic residues" evidence="1">
    <location>
        <begin position="148"/>
        <end position="167"/>
    </location>
</feature>
<reference evidence="2 3" key="1">
    <citation type="submission" date="2020-02" db="EMBL/GenBank/DDBJ databases">
        <authorList>
            <person name="Ferguson B K."/>
        </authorList>
    </citation>
    <scope>NUCLEOTIDE SEQUENCE [LARGE SCALE GENOMIC DNA]</scope>
</reference>
<dbReference type="AlphaFoldDB" id="A0A6H5HXY4"/>
<evidence type="ECO:0000313" key="3">
    <source>
        <dbReference type="Proteomes" id="UP000479190"/>
    </source>
</evidence>
<feature type="region of interest" description="Disordered" evidence="1">
    <location>
        <begin position="142"/>
        <end position="205"/>
    </location>
</feature>
<gene>
    <name evidence="2" type="ORF">TBRA_LOCUS2116</name>
</gene>
<organism evidence="2 3">
    <name type="scientific">Trichogramma brassicae</name>
    <dbReference type="NCBI Taxonomy" id="86971"/>
    <lineage>
        <taxon>Eukaryota</taxon>
        <taxon>Metazoa</taxon>
        <taxon>Ecdysozoa</taxon>
        <taxon>Arthropoda</taxon>
        <taxon>Hexapoda</taxon>
        <taxon>Insecta</taxon>
        <taxon>Pterygota</taxon>
        <taxon>Neoptera</taxon>
        <taxon>Endopterygota</taxon>
        <taxon>Hymenoptera</taxon>
        <taxon>Apocrita</taxon>
        <taxon>Proctotrupomorpha</taxon>
        <taxon>Chalcidoidea</taxon>
        <taxon>Trichogrammatidae</taxon>
        <taxon>Trichogramma</taxon>
    </lineage>
</organism>
<dbReference type="EMBL" id="CADCXV010000424">
    <property type="protein sequence ID" value="CAB0030100.1"/>
    <property type="molecule type" value="Genomic_DNA"/>
</dbReference>
<sequence length="319" mass="37123">MKLFDKYKLFEVMEDFDERWFDDEEFAKEARETMVKPDFSIYDLFHSRPQEAAKRLTYMDYYGLVKADISRWIRRETSFVDQACCRYLCEMMSRKFFRSWALEPFWKLIHYRLPLECCELILEKVQNKDLYHIFLAAEGQTDKDATRRPRHHRSGLRALRRGRRPRQRGSVAQPEQHDLSASRAASRRGAGEIHSRAAEQGRGGARRQALLLDHMPGEEVPSARQQFEGGDRADAFQGARIRDDRARPARHVLRSESSRGLRVLSARAGRVLVSARGAAQPGAQRHRRDLRESVGAVVILVEQVEDQPGVHRQHDKIKR</sequence>